<feature type="compositionally biased region" description="Low complexity" evidence="3">
    <location>
        <begin position="1586"/>
        <end position="1621"/>
    </location>
</feature>
<feature type="region of interest" description="Disordered" evidence="3">
    <location>
        <begin position="1"/>
        <end position="32"/>
    </location>
</feature>
<dbReference type="InterPro" id="IPR008936">
    <property type="entry name" value="Rho_GTPase_activation_prot"/>
</dbReference>
<dbReference type="InterPro" id="IPR023578">
    <property type="entry name" value="Ras_GEF_dom_sf"/>
</dbReference>
<evidence type="ECO:0000256" key="1">
    <source>
        <dbReference type="ARBA" id="ARBA00022468"/>
    </source>
</evidence>
<gene>
    <name evidence="7" type="ORF">BCR42DRAFT_368338</name>
</gene>
<organism evidence="7 8">
    <name type="scientific">Absidia repens</name>
    <dbReference type="NCBI Taxonomy" id="90262"/>
    <lineage>
        <taxon>Eukaryota</taxon>
        <taxon>Fungi</taxon>
        <taxon>Fungi incertae sedis</taxon>
        <taxon>Mucoromycota</taxon>
        <taxon>Mucoromycotina</taxon>
        <taxon>Mucoromycetes</taxon>
        <taxon>Mucorales</taxon>
        <taxon>Cunninghamellaceae</taxon>
        <taxon>Absidia</taxon>
    </lineage>
</organism>
<dbReference type="CDD" id="cd06224">
    <property type="entry name" value="REM"/>
    <property type="match status" value="1"/>
</dbReference>
<dbReference type="CDD" id="cd00821">
    <property type="entry name" value="PH"/>
    <property type="match status" value="1"/>
</dbReference>
<evidence type="ECO:0000259" key="4">
    <source>
        <dbReference type="PROSITE" id="PS50003"/>
    </source>
</evidence>
<feature type="domain" description="Rho-GAP" evidence="6">
    <location>
        <begin position="2220"/>
        <end position="2413"/>
    </location>
</feature>
<dbReference type="GO" id="GO:0007264">
    <property type="term" value="P:small GTPase-mediated signal transduction"/>
    <property type="evidence" value="ECO:0007669"/>
    <property type="project" value="InterPro"/>
</dbReference>
<evidence type="ECO:0008006" key="9">
    <source>
        <dbReference type="Google" id="ProtNLM"/>
    </source>
</evidence>
<dbReference type="PANTHER" id="PTHR23176:SF129">
    <property type="entry name" value="RHO GTPASE ACTIVATING PROTEIN AT 16F, ISOFORM E-RELATED"/>
    <property type="match status" value="1"/>
</dbReference>
<feature type="region of interest" description="Disordered" evidence="3">
    <location>
        <begin position="1914"/>
        <end position="1958"/>
    </location>
</feature>
<dbReference type="STRING" id="90262.A0A1X2IUE8"/>
<dbReference type="InterPro" id="IPR000198">
    <property type="entry name" value="RhoGAP_dom"/>
</dbReference>
<dbReference type="PROSITE" id="PS50003">
    <property type="entry name" value="PH_DOMAIN"/>
    <property type="match status" value="1"/>
</dbReference>
<dbReference type="EMBL" id="MCGE01000004">
    <property type="protein sequence ID" value="ORZ22429.1"/>
    <property type="molecule type" value="Genomic_DNA"/>
</dbReference>
<dbReference type="Gene3D" id="1.10.555.10">
    <property type="entry name" value="Rho GTPase activation protein"/>
    <property type="match status" value="1"/>
</dbReference>
<feature type="compositionally biased region" description="Polar residues" evidence="3">
    <location>
        <begin position="2040"/>
        <end position="2055"/>
    </location>
</feature>
<dbReference type="InterPro" id="IPR001849">
    <property type="entry name" value="PH_domain"/>
</dbReference>
<dbReference type="Proteomes" id="UP000193560">
    <property type="component" value="Unassembled WGS sequence"/>
</dbReference>
<dbReference type="InterPro" id="IPR041681">
    <property type="entry name" value="PH_9"/>
</dbReference>
<feature type="region of interest" description="Disordered" evidence="3">
    <location>
        <begin position="1579"/>
        <end position="1621"/>
    </location>
</feature>
<dbReference type="SUPFAM" id="SSF50729">
    <property type="entry name" value="PH domain-like"/>
    <property type="match status" value="1"/>
</dbReference>
<reference evidence="7 8" key="1">
    <citation type="submission" date="2016-07" db="EMBL/GenBank/DDBJ databases">
        <title>Pervasive Adenine N6-methylation of Active Genes in Fungi.</title>
        <authorList>
            <consortium name="DOE Joint Genome Institute"/>
            <person name="Mondo S.J."/>
            <person name="Dannebaum R.O."/>
            <person name="Kuo R.C."/>
            <person name="Labutti K."/>
            <person name="Haridas S."/>
            <person name="Kuo A."/>
            <person name="Salamov A."/>
            <person name="Ahrendt S.R."/>
            <person name="Lipzen A."/>
            <person name="Sullivan W."/>
            <person name="Andreopoulos W.B."/>
            <person name="Clum A."/>
            <person name="Lindquist E."/>
            <person name="Daum C."/>
            <person name="Ramamoorthy G.K."/>
            <person name="Gryganskyi A."/>
            <person name="Culley D."/>
            <person name="Magnuson J.K."/>
            <person name="James T.Y."/>
            <person name="O'Malley M.A."/>
            <person name="Stajich J.E."/>
            <person name="Spatafora J.W."/>
            <person name="Visel A."/>
            <person name="Grigoriev I.V."/>
        </authorList>
    </citation>
    <scope>NUCLEOTIDE SEQUENCE [LARGE SCALE GENOMIC DNA]</scope>
    <source>
        <strain evidence="7 8">NRRL 1336</strain>
    </source>
</reference>
<dbReference type="SUPFAM" id="SSF48366">
    <property type="entry name" value="Ras GEF"/>
    <property type="match status" value="2"/>
</dbReference>
<dbReference type="Gene3D" id="2.30.29.30">
    <property type="entry name" value="Pleckstrin-homology domain (PH domain)/Phosphotyrosine-binding domain (PTB)"/>
    <property type="match status" value="2"/>
</dbReference>
<dbReference type="CDD" id="cd00159">
    <property type="entry name" value="RhoGAP"/>
    <property type="match status" value="1"/>
</dbReference>
<evidence type="ECO:0000313" key="7">
    <source>
        <dbReference type="EMBL" id="ORZ22429.1"/>
    </source>
</evidence>
<dbReference type="SMART" id="SM00324">
    <property type="entry name" value="RhoGAP"/>
    <property type="match status" value="1"/>
</dbReference>
<dbReference type="InterPro" id="IPR000651">
    <property type="entry name" value="Ras-like_Gua-exchang_fac_N"/>
</dbReference>
<dbReference type="SUPFAM" id="SSF48350">
    <property type="entry name" value="GTPase activation domain, GAP"/>
    <property type="match status" value="1"/>
</dbReference>
<keyword evidence="8" id="KW-1185">Reference proteome</keyword>
<dbReference type="SMART" id="SM00147">
    <property type="entry name" value="RasGEF"/>
    <property type="match status" value="1"/>
</dbReference>
<dbReference type="SMART" id="SM00229">
    <property type="entry name" value="RasGEFN"/>
    <property type="match status" value="1"/>
</dbReference>
<evidence type="ECO:0000256" key="2">
    <source>
        <dbReference type="PROSITE-ProRule" id="PRU00135"/>
    </source>
</evidence>
<keyword evidence="1" id="KW-0343">GTPase activation</keyword>
<dbReference type="Gene3D" id="1.10.840.10">
    <property type="entry name" value="Ras guanine-nucleotide exchange factors catalytic domain"/>
    <property type="match status" value="2"/>
</dbReference>
<protein>
    <recommendedName>
        <fullName evidence="9">Ras-GEF domain-containing protein</fullName>
    </recommendedName>
</protein>
<name>A0A1X2IUE8_9FUNG</name>
<feature type="region of interest" description="Disordered" evidence="3">
    <location>
        <begin position="1994"/>
        <end position="2056"/>
    </location>
</feature>
<feature type="compositionally biased region" description="Basic and acidic residues" evidence="3">
    <location>
        <begin position="1994"/>
        <end position="2017"/>
    </location>
</feature>
<dbReference type="Pfam" id="PF00620">
    <property type="entry name" value="RhoGAP"/>
    <property type="match status" value="1"/>
</dbReference>
<dbReference type="GO" id="GO:0005737">
    <property type="term" value="C:cytoplasm"/>
    <property type="evidence" value="ECO:0007669"/>
    <property type="project" value="TreeGrafter"/>
</dbReference>
<feature type="region of interest" description="Disordered" evidence="3">
    <location>
        <begin position="337"/>
        <end position="375"/>
    </location>
</feature>
<accession>A0A1X2IUE8</accession>
<sequence>MKPRAKKHQHTSSTSPPPSAAASTSSDDQRVTTSALSYLKHRLFHSSKSTTSLTDQHSTVPPASKATTKTSLNSQALDIPDSATLTSSLETDRPCSKSLENDIYLGRPVFRRTTSDLHSPPTIKKDTAAVNRTSQIIWKEGYLYKRTDFRPFHTHKADRGWKLYRVVLRGHKLYLYRTSPQHQDTFNKSIFAVNASSSTTSSLPLVSLTPPPPAPRPPQISNLSPSLSATSTFVPPPMAIVEKNPVTLNLLEFDEQAKQQLSTTLPHHLVHAAVFTEWDLQRKQTATAVNLLIYIDRLVICKKQKQNSGRSPPLWHIQSTTPLSQLVLEPCTFTSSTSASSSSSSSSVVSAPPASQSSSSTSIRPPGSSSSTLRDVTDNKHYLSRQQHANYFPDQTPTLNTFVNQFTLSFVSQPWKQTTYVSLSKDLVSSWMMAFYAAQHASTNEMNTADSRSDQTGEPRTDVPKQRIPTTLEKDSRMDQVATPVDTIIFDEASPHPGLVLNTQDDRQVQGGTIPALVHELLFETQQQGKEYTYAFLLTYTMFTTIAEILDLMKGYLERLDSTPLGISLWNRLLDLYRIWCVRFAYDVVGDLVTGMMERLDALQDNDALPLELRDRGKEIKALVLQTVKDNRHIIEHAQTRRDYSEGTEVVDSIQRYTSENNWSSMKSKEGSAPSTPTTPTATTFASPLASFVVDLSDLVATGLSPALFLSMDPDRLAEQIYVFHHTQHYHHRYQLLSALSYVSRPQLPPQMLNTLLYTSPSPHFLTRLIWQHVLVETQIQHTDNAMVMRTNLLEHWIRVGAVLMELKDMTGWCAVAMGVCSMEIARLKEAWKTVDRSLVKLVTRVWSPLLADHGLYSLDVWMEGWEHDHRLQHTFSQVLDVDTLDLLEKSNLDDSISNLRSLPHFGSIKQSVDRLRRHVPLHLSCEKSKRVPSSTMAVVNFTSSWCVHDIIRAGLGKWKKGRHLTWEENDIKGILPFPVVRPLQMYFDTAVNQVSSVPHDFKYLHECSVACEPRIFGQALVDRSSSEVASPSYSPLAFPDTLTSSYSFFPKFASLKLFGQATEKQDIQRLPPNGHGVQLVHRQEQYSSLTEASLCALKKVSVTTTQDTKRHSVVTLFDEDLSEWMDDTSFGSQRELVKKLGQQLELTRQQRRPNEQSNSIWLFHVHENSLVVSAEALLPLPKSFTSTTLLGLESTNREMWNAATALLNVRAGHIEPLVDALVHGVGQYKTVLQQHWRALGPSSTSQSEKLDLTIPMMNDDGYMCVFFTTYRMFCSPKRLMMILQDQFIQAKTHGLQAKRRQQEQTKKQRRRMTMMDAGIVSTGLAKLDNMEGEAATVSGETDVSAYDWLVVAKTQLRVVHLLMYWIESHFYDVVDEIDLLSGMLDLMMTAKNSLALWQLPLAQYHDQVISANQGDDSGDNDSGVGQPIHVDTGVEQNIKAALAMGDKIGARLEQLQTLLARKSLSPRYDLKALQYDTQGSRNADELYRQLTNGQQQFSVQLQLATSKTSTFSLVRAPLDDTAASVVDRYPASTLLEQADRAVRQLFGSVTLQDWIQTTDVLEAQSNDLYAWLPARNKKDPVGTQTTSASTSTSTSTSTSSTSTSTSTSSSSSASILQNQQQQQRPSLMSSALSPVIDVPSAHYSDYHHLHTDEIIISDIFTGIEGARRSMVSPMAFSVDDLLLAFPSSIQYLYCMHYIIRSWVIHQVTASKIDLSNRVARIDTFLHMIQLSRQSCQRMDLFAELKEAAATPAAPKEDENPTTYIPGFVENAIASALVSPEVRLFTKAWKWIGQKYQVSDLDTLASILKNIACDTSLPTTPASQSDSRLGDGLLLAPSIGWIFERIIELSLVVPDTYQGMIHFDKRRYIYGFVQMLVNAQLQLETQPAPQTIGMSFLISPNNKKRTWKTLKDEAHKEKMQNHHHHHRHLHQRNVSSSSSKLKSSHSPSSIGSSSSASSWHLSTKHGVFSKLVMAQMEKLKRDIKERERIDREWKDVQHKWQKRQVDHRQRGKDDIRSGTRHRRHASSSSINVTSSPSLSGQQTVIPSSPSFNGSSPHGIKWPSLLRTLRPPSMASFHMLDDHQHHHHHQHGDSARLRKQTTALTSDDDSGMIKAAMVINLIHATTSIASGYEKRPFVFRVVTEEGAQYLLQGANVEDMQNWMDEINQAARYGTAKRRSVFAAESKQEVDTSIPTVEARKGKSKTITAPAAPRTRTTVYGMTLESLTEREHNDIPQLVTTCVLEIERRGLEEVGIYRVAGTGSVVQQLKKAFNSDSTSVNVDQDHYPDINVVADALKQFLRELPEPLMTFTLYEEFINASASEDHDDRVYSIKQVIQKLPTANYHLLKRLIEHFVVVTDYESVNHMYATNLAIVFGPTLLQPTPGPAAFTTSMSNLGHHQNIVKYLILHYHYLFGIEGAE</sequence>
<feature type="compositionally biased region" description="Low complexity" evidence="3">
    <location>
        <begin position="2026"/>
        <end position="2039"/>
    </location>
</feature>
<dbReference type="PANTHER" id="PTHR23176">
    <property type="entry name" value="RHO/RAC/CDC GTPASE-ACTIVATING PROTEIN"/>
    <property type="match status" value="1"/>
</dbReference>
<dbReference type="Pfam" id="PF00617">
    <property type="entry name" value="RasGEF"/>
    <property type="match status" value="1"/>
</dbReference>
<dbReference type="Pfam" id="PF00618">
    <property type="entry name" value="RasGEF_N"/>
    <property type="match status" value="1"/>
</dbReference>
<evidence type="ECO:0000256" key="3">
    <source>
        <dbReference type="SAM" id="MobiDB-lite"/>
    </source>
</evidence>
<dbReference type="SMART" id="SM00233">
    <property type="entry name" value="PH"/>
    <property type="match status" value="2"/>
</dbReference>
<feature type="compositionally biased region" description="Low complexity" evidence="3">
    <location>
        <begin position="1932"/>
        <end position="1958"/>
    </location>
</feature>
<feature type="region of interest" description="Disordered" evidence="3">
    <location>
        <begin position="47"/>
        <end position="71"/>
    </location>
</feature>
<feature type="compositionally biased region" description="Low complexity" evidence="3">
    <location>
        <begin position="337"/>
        <end position="372"/>
    </location>
</feature>
<dbReference type="GO" id="GO:0005085">
    <property type="term" value="F:guanyl-nucleotide exchange factor activity"/>
    <property type="evidence" value="ECO:0007669"/>
    <property type="project" value="UniProtKB-KW"/>
</dbReference>
<dbReference type="OrthoDB" id="79452at2759"/>
<feature type="compositionally biased region" description="Basic residues" evidence="3">
    <location>
        <begin position="1921"/>
        <end position="1931"/>
    </location>
</feature>
<feature type="domain" description="N-terminal Ras-GEF" evidence="5">
    <location>
        <begin position="505"/>
        <end position="628"/>
    </location>
</feature>
<feature type="compositionally biased region" description="Basic and acidic residues" evidence="3">
    <location>
        <begin position="451"/>
        <end position="465"/>
    </location>
</feature>
<evidence type="ECO:0000259" key="5">
    <source>
        <dbReference type="PROSITE" id="PS50212"/>
    </source>
</evidence>
<dbReference type="PROSITE" id="PS50238">
    <property type="entry name" value="RHOGAP"/>
    <property type="match status" value="1"/>
</dbReference>
<dbReference type="GO" id="GO:0005096">
    <property type="term" value="F:GTPase activator activity"/>
    <property type="evidence" value="ECO:0007669"/>
    <property type="project" value="UniProtKB-KW"/>
</dbReference>
<dbReference type="Pfam" id="PF15410">
    <property type="entry name" value="PH_9"/>
    <property type="match status" value="1"/>
</dbReference>
<comment type="caution">
    <text evidence="7">The sequence shown here is derived from an EMBL/GenBank/DDBJ whole genome shotgun (WGS) entry which is preliminary data.</text>
</comment>
<proteinExistence type="predicted"/>
<dbReference type="InterPro" id="IPR001895">
    <property type="entry name" value="RASGEF_cat_dom"/>
</dbReference>
<feature type="region of interest" description="Disordered" evidence="3">
    <location>
        <begin position="446"/>
        <end position="468"/>
    </location>
</feature>
<dbReference type="InterPro" id="IPR050729">
    <property type="entry name" value="Rho-GAP"/>
</dbReference>
<feature type="domain" description="PH" evidence="4">
    <location>
        <begin position="2136"/>
        <end position="2170"/>
    </location>
</feature>
<dbReference type="Gene3D" id="1.20.870.10">
    <property type="entry name" value="Son of sevenless (SoS) protein Chain: S domain 1"/>
    <property type="match status" value="2"/>
</dbReference>
<feature type="compositionally biased region" description="Basic residues" evidence="3">
    <location>
        <begin position="1"/>
        <end position="10"/>
    </location>
</feature>
<evidence type="ECO:0000313" key="8">
    <source>
        <dbReference type="Proteomes" id="UP000193560"/>
    </source>
</evidence>
<dbReference type="InterPro" id="IPR036964">
    <property type="entry name" value="RASGEF_cat_dom_sf"/>
</dbReference>
<dbReference type="PROSITE" id="PS50212">
    <property type="entry name" value="RASGEF_NTER"/>
    <property type="match status" value="1"/>
</dbReference>
<dbReference type="InterPro" id="IPR011993">
    <property type="entry name" value="PH-like_dom_sf"/>
</dbReference>
<keyword evidence="2" id="KW-0344">Guanine-nucleotide releasing factor</keyword>
<evidence type="ECO:0000259" key="6">
    <source>
        <dbReference type="PROSITE" id="PS50238"/>
    </source>
</evidence>